<feature type="signal peptide" evidence="1">
    <location>
        <begin position="1"/>
        <end position="26"/>
    </location>
</feature>
<sequence>MFLRKQRKMKHILANIGMAIVLIACSNGGMDPVDTGGEDEYVPVRVETVADNGVETRAVALSNASIGIFRTAPYTATFPQQYDVQCTHDGTGWSLADKLYVGGTDASLHVYYPYGKVTFNGDNSTVTALTVKDNTADNDFCYADAPLAAVNNRNPVASFLLKHAYAGVKFSIACHSTYPLKCKLTKIVMKPATSGKRFYVERSMDISKSAADAGQLGGSTASGWTLDTSALAMGTTGIAQGSTDVSISKLFPPQDFEDDTQLILTIDGSEYSVTIPYETLKALKAGYLSTIFLEVKGTGVDISGVKVYPWDTSVVPGGDNDATLD</sequence>
<reference evidence="3 4" key="1">
    <citation type="submission" date="2020-05" db="EMBL/GenBank/DDBJ databases">
        <title>FDA dAtabase for Regulatory Grade micrObial Sequences (FDA-ARGOS): Supporting development and validation of Infectious Disease Dx tests.</title>
        <authorList>
            <person name="Bojja K."/>
            <person name="Kessler A."/>
            <person name="Tallon L."/>
            <person name="Sadzewicz L."/>
            <person name="Zhao X."/>
            <person name="Vavikolanu K."/>
            <person name="Mehta A."/>
            <person name="Aluvathingal J."/>
            <person name="Nadendla S."/>
            <person name="Myers T."/>
            <person name="Yan Y."/>
            <person name="Sichtig H."/>
        </authorList>
    </citation>
    <scope>NUCLEOTIDE SEQUENCE [LARGE SCALE GENOMIC DNA]</scope>
    <source>
        <strain evidence="3 4">FDAARGOS_763</strain>
    </source>
</reference>
<evidence type="ECO:0000313" key="2">
    <source>
        <dbReference type="EMBL" id="MCZ2689587.1"/>
    </source>
</evidence>
<dbReference type="Pfam" id="PF13149">
    <property type="entry name" value="Mfa_like_1"/>
    <property type="match status" value="1"/>
</dbReference>
<dbReference type="CDD" id="cd13121">
    <property type="entry name" value="BF2867_like_C"/>
    <property type="match status" value="1"/>
</dbReference>
<proteinExistence type="predicted"/>
<dbReference type="EMBL" id="JAPTZU010000015">
    <property type="protein sequence ID" value="MCZ2689587.1"/>
    <property type="molecule type" value="Genomic_DNA"/>
</dbReference>
<accession>A0A2K9H4V0</accession>
<name>A0A2K9H4V0_BACFG</name>
<feature type="chain" id="PRO_5042350303" evidence="1">
    <location>
        <begin position="27"/>
        <end position="325"/>
    </location>
</feature>
<dbReference type="AlphaFoldDB" id="A0A2K9H4V0"/>
<dbReference type="Gene3D" id="2.60.40.2630">
    <property type="match status" value="1"/>
</dbReference>
<dbReference type="Gene3D" id="2.60.40.2620">
    <property type="entry name" value="Fimbrillin-like"/>
    <property type="match status" value="1"/>
</dbReference>
<dbReference type="RefSeq" id="WP_005776555.1">
    <property type="nucleotide sequence ID" value="NZ_CP018937.1"/>
</dbReference>
<dbReference type="PROSITE" id="PS51257">
    <property type="entry name" value="PROKAR_LIPOPROTEIN"/>
    <property type="match status" value="1"/>
</dbReference>
<gene>
    <name evidence="3" type="ORF">FOC69_07370</name>
    <name evidence="2" type="ORF">O1433_18975</name>
</gene>
<evidence type="ECO:0000313" key="4">
    <source>
        <dbReference type="Proteomes" id="UP000501467"/>
    </source>
</evidence>
<keyword evidence="1" id="KW-0732">Signal</keyword>
<reference evidence="2" key="2">
    <citation type="submission" date="2022-12" db="EMBL/GenBank/DDBJ databases">
        <title>Development of a Multilocus Sequence Typing Scheme for Bacteroides fragilis Based on Whole Genome Sequencing Data and Clinical Application.</title>
        <authorList>
            <person name="Nielsen F.D."/>
            <person name="Justesen U.S."/>
        </authorList>
    </citation>
    <scope>NUCLEOTIDE SEQUENCE</scope>
    <source>
        <strain evidence="2">BF_AM_ODE_DK_2015_4</strain>
    </source>
</reference>
<evidence type="ECO:0000313" key="3">
    <source>
        <dbReference type="EMBL" id="QKH84180.1"/>
    </source>
</evidence>
<dbReference type="Proteomes" id="UP001079672">
    <property type="component" value="Unassembled WGS sequence"/>
</dbReference>
<dbReference type="Proteomes" id="UP000501467">
    <property type="component" value="Chromosome"/>
</dbReference>
<dbReference type="EMBL" id="CP054003">
    <property type="protein sequence ID" value="QKH84180.1"/>
    <property type="molecule type" value="Genomic_DNA"/>
</dbReference>
<dbReference type="InterPro" id="IPR042278">
    <property type="entry name" value="Mfa-like_1_N"/>
</dbReference>
<evidence type="ECO:0000256" key="1">
    <source>
        <dbReference type="SAM" id="SignalP"/>
    </source>
</evidence>
<dbReference type="InterPro" id="IPR025049">
    <property type="entry name" value="Mfa-like_1"/>
</dbReference>
<evidence type="ECO:0000313" key="5">
    <source>
        <dbReference type="Proteomes" id="UP001079672"/>
    </source>
</evidence>
<protein>
    <submittedName>
        <fullName evidence="2">Fimbrillin family protein</fullName>
    </submittedName>
</protein>
<organism evidence="2 5">
    <name type="scientific">Bacteroides fragilis</name>
    <dbReference type="NCBI Taxonomy" id="817"/>
    <lineage>
        <taxon>Bacteria</taxon>
        <taxon>Pseudomonadati</taxon>
        <taxon>Bacteroidota</taxon>
        <taxon>Bacteroidia</taxon>
        <taxon>Bacteroidales</taxon>
        <taxon>Bacteroidaceae</taxon>
        <taxon>Bacteroides</taxon>
    </lineage>
</organism>
<dbReference type="CDD" id="cd13120">
    <property type="entry name" value="BF2867_like_N"/>
    <property type="match status" value="1"/>
</dbReference>